<keyword evidence="3" id="KW-0378">Hydrolase</keyword>
<evidence type="ECO:0000313" key="4">
    <source>
        <dbReference type="Proteomes" id="UP000317550"/>
    </source>
</evidence>
<keyword evidence="1" id="KW-0472">Membrane</keyword>
<dbReference type="PANTHER" id="PTHR43798">
    <property type="entry name" value="MONOACYLGLYCEROL LIPASE"/>
    <property type="match status" value="1"/>
</dbReference>
<sequence length="332" mass="37106">MNWWFVVGAVGIVLVAIGLTWTRWATATLALMRRQAGYVRHSIGVDGFELVYHETGRRDAPPMLLLHGFGGDGDNWVRFAPFFRKDFRVLVPDLPGFGQTGYLPCQSYSLAQQIARIKDFMDMLHLEQVHLVGNSMGGYFAAGIAAAYPERIASLLLMNAAGVDMPKQSPFYKAALAGENWLLMRQPADFDRVLRLVYHRKPWVPAFLRDYLLAQRMAVADDQDLIFHEVFTERVWLDDRLSAITAPTLILWGDDDRVLDISSIKLFQAGIADAQVAILPACGHVPMLEKPADSARVYRTFLDNLAVRPMPSRRTAKGSSEIRAEASSVVIG</sequence>
<dbReference type="InterPro" id="IPR000073">
    <property type="entry name" value="AB_hydrolase_1"/>
</dbReference>
<dbReference type="InterPro" id="IPR029058">
    <property type="entry name" value="AB_hydrolase_fold"/>
</dbReference>
<dbReference type="GO" id="GO:0046464">
    <property type="term" value="P:acylglycerol catabolic process"/>
    <property type="evidence" value="ECO:0007669"/>
    <property type="project" value="TreeGrafter"/>
</dbReference>
<evidence type="ECO:0000313" key="3">
    <source>
        <dbReference type="EMBL" id="QDQ26889.1"/>
    </source>
</evidence>
<evidence type="ECO:0000259" key="2">
    <source>
        <dbReference type="Pfam" id="PF00561"/>
    </source>
</evidence>
<dbReference type="SUPFAM" id="SSF53474">
    <property type="entry name" value="alpha/beta-Hydrolases"/>
    <property type="match status" value="1"/>
</dbReference>
<dbReference type="GO" id="GO:0047372">
    <property type="term" value="F:monoacylglycerol lipase activity"/>
    <property type="evidence" value="ECO:0007669"/>
    <property type="project" value="TreeGrafter"/>
</dbReference>
<dbReference type="KEGG" id="cari:FNU76_11245"/>
<gene>
    <name evidence="3" type="ORF">FNU76_11245</name>
</gene>
<name>A0A516SFF3_9NEIS</name>
<feature type="transmembrane region" description="Helical" evidence="1">
    <location>
        <begin position="6"/>
        <end position="25"/>
    </location>
</feature>
<protein>
    <submittedName>
        <fullName evidence="3">Alpha/beta fold hydrolase</fullName>
    </submittedName>
</protein>
<dbReference type="EMBL" id="CP041730">
    <property type="protein sequence ID" value="QDQ26889.1"/>
    <property type="molecule type" value="Genomic_DNA"/>
</dbReference>
<dbReference type="Proteomes" id="UP000317550">
    <property type="component" value="Chromosome"/>
</dbReference>
<feature type="domain" description="AB hydrolase-1" evidence="2">
    <location>
        <begin position="61"/>
        <end position="291"/>
    </location>
</feature>
<proteinExistence type="predicted"/>
<dbReference type="OrthoDB" id="5902829at2"/>
<accession>A0A516SFF3</accession>
<dbReference type="InterPro" id="IPR050266">
    <property type="entry name" value="AB_hydrolase_sf"/>
</dbReference>
<reference evidence="4" key="1">
    <citation type="submission" date="2019-07" db="EMBL/GenBank/DDBJ databases">
        <title>Chitinimonas sp. nov., isolated from Ny-Alesund, arctica soil.</title>
        <authorList>
            <person name="Xu Q."/>
            <person name="Peng F."/>
        </authorList>
    </citation>
    <scope>NUCLEOTIDE SEQUENCE [LARGE SCALE GENOMIC DNA]</scope>
    <source>
        <strain evidence="4">R3-44</strain>
    </source>
</reference>
<keyword evidence="1" id="KW-1133">Transmembrane helix</keyword>
<keyword evidence="1" id="KW-0812">Transmembrane</keyword>
<organism evidence="3 4">
    <name type="scientific">Chitinimonas arctica</name>
    <dbReference type="NCBI Taxonomy" id="2594795"/>
    <lineage>
        <taxon>Bacteria</taxon>
        <taxon>Pseudomonadati</taxon>
        <taxon>Pseudomonadota</taxon>
        <taxon>Betaproteobacteria</taxon>
        <taxon>Neisseriales</taxon>
        <taxon>Chitinibacteraceae</taxon>
        <taxon>Chitinimonas</taxon>
    </lineage>
</organism>
<dbReference type="Gene3D" id="3.40.50.1820">
    <property type="entry name" value="alpha/beta hydrolase"/>
    <property type="match status" value="1"/>
</dbReference>
<dbReference type="PANTHER" id="PTHR43798:SF5">
    <property type="entry name" value="MONOACYLGLYCEROL LIPASE ABHD6"/>
    <property type="match status" value="1"/>
</dbReference>
<dbReference type="PRINTS" id="PR00111">
    <property type="entry name" value="ABHYDROLASE"/>
</dbReference>
<dbReference type="Pfam" id="PF00561">
    <property type="entry name" value="Abhydrolase_1"/>
    <property type="match status" value="1"/>
</dbReference>
<keyword evidence="4" id="KW-1185">Reference proteome</keyword>
<dbReference type="AlphaFoldDB" id="A0A516SFF3"/>
<dbReference type="GO" id="GO:0016020">
    <property type="term" value="C:membrane"/>
    <property type="evidence" value="ECO:0007669"/>
    <property type="project" value="TreeGrafter"/>
</dbReference>
<evidence type="ECO:0000256" key="1">
    <source>
        <dbReference type="SAM" id="Phobius"/>
    </source>
</evidence>